<feature type="domain" description="Thioredoxin" evidence="5">
    <location>
        <begin position="229"/>
        <end position="372"/>
    </location>
</feature>
<evidence type="ECO:0000256" key="1">
    <source>
        <dbReference type="ARBA" id="ARBA00004196"/>
    </source>
</evidence>
<dbReference type="InterPro" id="IPR017937">
    <property type="entry name" value="Thioredoxin_CS"/>
</dbReference>
<dbReference type="InterPro" id="IPR013740">
    <property type="entry name" value="Redoxin"/>
</dbReference>
<proteinExistence type="predicted"/>
<dbReference type="Pfam" id="PF08534">
    <property type="entry name" value="Redoxin"/>
    <property type="match status" value="1"/>
</dbReference>
<dbReference type="RefSeq" id="WP_163635547.1">
    <property type="nucleotide sequence ID" value="NZ_JAAAMI010000005.1"/>
</dbReference>
<dbReference type="EMBL" id="JAAAMI010000005">
    <property type="protein sequence ID" value="NDV44124.1"/>
    <property type="molecule type" value="Genomic_DNA"/>
</dbReference>
<evidence type="ECO:0000256" key="4">
    <source>
        <dbReference type="ARBA" id="ARBA00023284"/>
    </source>
</evidence>
<gene>
    <name evidence="6" type="ORF">GTK07_12365</name>
</gene>
<dbReference type="Gene3D" id="3.40.30.10">
    <property type="entry name" value="Glutaredoxin"/>
    <property type="match status" value="1"/>
</dbReference>
<dbReference type="InterPro" id="IPR013766">
    <property type="entry name" value="Thioredoxin_domain"/>
</dbReference>
<comment type="caution">
    <text evidence="6">The sequence shown here is derived from an EMBL/GenBank/DDBJ whole genome shotgun (WGS) entry which is preliminary data.</text>
</comment>
<dbReference type="PROSITE" id="PS00194">
    <property type="entry name" value="THIOREDOXIN_1"/>
    <property type="match status" value="1"/>
</dbReference>
<name>A0A6I5KT64_9FLAO</name>
<dbReference type="InterPro" id="IPR036249">
    <property type="entry name" value="Thioredoxin-like_sf"/>
</dbReference>
<dbReference type="Proteomes" id="UP000468707">
    <property type="component" value="Unassembled WGS sequence"/>
</dbReference>
<dbReference type="SUPFAM" id="SSF52833">
    <property type="entry name" value="Thioredoxin-like"/>
    <property type="match status" value="1"/>
</dbReference>
<dbReference type="InterPro" id="IPR050553">
    <property type="entry name" value="Thioredoxin_ResA/DsbE_sf"/>
</dbReference>
<keyword evidence="4" id="KW-0676">Redox-active center</keyword>
<protein>
    <submittedName>
        <fullName evidence="6">Redoxin family protein</fullName>
    </submittedName>
</protein>
<dbReference type="PANTHER" id="PTHR42852">
    <property type="entry name" value="THIOL:DISULFIDE INTERCHANGE PROTEIN DSBE"/>
    <property type="match status" value="1"/>
</dbReference>
<evidence type="ECO:0000313" key="7">
    <source>
        <dbReference type="Proteomes" id="UP000468707"/>
    </source>
</evidence>
<keyword evidence="7" id="KW-1185">Reference proteome</keyword>
<dbReference type="GO" id="GO:0030313">
    <property type="term" value="C:cell envelope"/>
    <property type="evidence" value="ECO:0007669"/>
    <property type="project" value="UniProtKB-SubCell"/>
</dbReference>
<keyword evidence="2" id="KW-0201">Cytochrome c-type biogenesis</keyword>
<dbReference type="CDD" id="cd02966">
    <property type="entry name" value="TlpA_like_family"/>
    <property type="match status" value="1"/>
</dbReference>
<keyword evidence="3" id="KW-1015">Disulfide bond</keyword>
<reference evidence="6 7" key="1">
    <citation type="submission" date="2020-01" db="EMBL/GenBank/DDBJ databases">
        <title>Muricauda sediminis sp.nov. 40Bstr401.</title>
        <authorList>
            <person name="Xue Z."/>
            <person name="Zhu S."/>
            <person name="Ren N."/>
            <person name="Chen T."/>
            <person name="Chen X."/>
            <person name="Chen J."/>
            <person name="Yang J."/>
        </authorList>
    </citation>
    <scope>NUCLEOTIDE SEQUENCE [LARGE SCALE GENOMIC DNA]</scope>
    <source>
        <strain evidence="6 7">40Bstr401</strain>
    </source>
</reference>
<evidence type="ECO:0000259" key="5">
    <source>
        <dbReference type="PROSITE" id="PS51352"/>
    </source>
</evidence>
<dbReference type="PANTHER" id="PTHR42852:SF6">
    <property type="entry name" value="THIOL:DISULFIDE INTERCHANGE PROTEIN DSBE"/>
    <property type="match status" value="1"/>
</dbReference>
<dbReference type="PROSITE" id="PS51352">
    <property type="entry name" value="THIOREDOXIN_2"/>
    <property type="match status" value="1"/>
</dbReference>
<evidence type="ECO:0000313" key="6">
    <source>
        <dbReference type="EMBL" id="NDV44124.1"/>
    </source>
</evidence>
<accession>A0A6I5KT64</accession>
<evidence type="ECO:0000256" key="2">
    <source>
        <dbReference type="ARBA" id="ARBA00022748"/>
    </source>
</evidence>
<evidence type="ECO:0000256" key="3">
    <source>
        <dbReference type="ARBA" id="ARBA00023157"/>
    </source>
</evidence>
<dbReference type="GO" id="GO:0017004">
    <property type="term" value="P:cytochrome complex assembly"/>
    <property type="evidence" value="ECO:0007669"/>
    <property type="project" value="UniProtKB-KW"/>
</dbReference>
<comment type="subcellular location">
    <subcellularLocation>
        <location evidence="1">Cell envelope</location>
    </subcellularLocation>
</comment>
<dbReference type="AlphaFoldDB" id="A0A6I5KT64"/>
<organism evidence="6 7">
    <name type="scientific">Flagellimonas sediminis</name>
    <dbReference type="NCBI Taxonomy" id="2696468"/>
    <lineage>
        <taxon>Bacteria</taxon>
        <taxon>Pseudomonadati</taxon>
        <taxon>Bacteroidota</taxon>
        <taxon>Flavobacteriia</taxon>
        <taxon>Flavobacteriales</taxon>
        <taxon>Flavobacteriaceae</taxon>
        <taxon>Flagellimonas</taxon>
    </lineage>
</organism>
<sequence>MLSGDLDISQAEGLKPMVYLVQPENFDQLGQSFVGKLLDSAEVDGRGHFEFEALKNVEGQVLLEVVVQKKGERYANRLENENPDSDNYMPLIWTRGETLVINAAIDQFQSSVTIENPSTVNASFLELRDLKKNAFLKYKNTLELLQGDEQLLEREKALHEYQAILMQFADATPELFPALMAIKWVSPEGNYERIPEFLVNQGVKWSERYPNDRWVKELAALASKEKLPILVGDQMSNLEFPMVDGSKTSLNAITDGKKLLVLDVWASWCAPCRLENRNVLLPLWQKYHDKGFQVIAYALESNRPAWENAIQKDGANRWLHASHLEGDQNPIMDSLRIHTIPANFILDGNGKVLAKNLHGEDLVQFVANYLGD</sequence>